<dbReference type="Proteomes" id="UP001383192">
    <property type="component" value="Unassembled WGS sequence"/>
</dbReference>
<dbReference type="AlphaFoldDB" id="A0AAW0E2K1"/>
<organism evidence="1 2">
    <name type="scientific">Paramarasmius palmivorus</name>
    <dbReference type="NCBI Taxonomy" id="297713"/>
    <lineage>
        <taxon>Eukaryota</taxon>
        <taxon>Fungi</taxon>
        <taxon>Dikarya</taxon>
        <taxon>Basidiomycota</taxon>
        <taxon>Agaricomycotina</taxon>
        <taxon>Agaricomycetes</taxon>
        <taxon>Agaricomycetidae</taxon>
        <taxon>Agaricales</taxon>
        <taxon>Marasmiineae</taxon>
        <taxon>Marasmiaceae</taxon>
        <taxon>Paramarasmius</taxon>
    </lineage>
</organism>
<gene>
    <name evidence="1" type="ORF">VNI00_002027</name>
</gene>
<evidence type="ECO:0000313" key="2">
    <source>
        <dbReference type="Proteomes" id="UP001383192"/>
    </source>
</evidence>
<reference evidence="1 2" key="1">
    <citation type="submission" date="2024-01" db="EMBL/GenBank/DDBJ databases">
        <title>A draft genome for a cacao thread blight-causing isolate of Paramarasmius palmivorus.</title>
        <authorList>
            <person name="Baruah I.K."/>
            <person name="Bukari Y."/>
            <person name="Amoako-Attah I."/>
            <person name="Meinhardt L.W."/>
            <person name="Bailey B.A."/>
            <person name="Cohen S.P."/>
        </authorList>
    </citation>
    <scope>NUCLEOTIDE SEQUENCE [LARGE SCALE GENOMIC DNA]</scope>
    <source>
        <strain evidence="1 2">GH-12</strain>
    </source>
</reference>
<protein>
    <submittedName>
        <fullName evidence="1">Uncharacterized protein</fullName>
    </submittedName>
</protein>
<comment type="caution">
    <text evidence="1">The sequence shown here is derived from an EMBL/GenBank/DDBJ whole genome shotgun (WGS) entry which is preliminary data.</text>
</comment>
<keyword evidence="2" id="KW-1185">Reference proteome</keyword>
<sequence length="283" mass="32697">MCLVPHYYKDIRIPPEFFVDDEPVYRPGDCILTNISAPYVLRQQALQLGIDSLTLLARNGKIRPGTVIAVPSESSIYYTICLMATFGDTEYENLEDKLLKHFSVKVLTFDDKPDENTPRIGTTPMWEHYPQHLIAIPVKCTKEELIAPCFSSRVDHRGFRVPFRFESDAREAILKCALTRRRDWNVDLRDPVKKQAWAEEYVESQVEQRALKKRDEQVRTLLPPSHIMTTSDAFIHRLLNNAVHLRADMKVQSARNSMVIDTIRIITLSARNIGRSQYPNLDR</sequence>
<evidence type="ECO:0000313" key="1">
    <source>
        <dbReference type="EMBL" id="KAK7058393.1"/>
    </source>
</evidence>
<proteinExistence type="predicted"/>
<name>A0AAW0E2K1_9AGAR</name>
<accession>A0AAW0E2K1</accession>
<dbReference type="EMBL" id="JAYKXP010000005">
    <property type="protein sequence ID" value="KAK7058393.1"/>
    <property type="molecule type" value="Genomic_DNA"/>
</dbReference>